<dbReference type="InterPro" id="IPR027417">
    <property type="entry name" value="P-loop_NTPase"/>
</dbReference>
<dbReference type="FunFam" id="3.40.50.300:FF:001091">
    <property type="entry name" value="Probable disease resistance protein At1g61300"/>
    <property type="match status" value="1"/>
</dbReference>
<reference evidence="10" key="1">
    <citation type="submission" date="2015-07" db="EMBL/GenBank/DDBJ databases">
        <title>Transcriptome Assembly of Anthurium amnicola.</title>
        <authorList>
            <person name="Suzuki J."/>
        </authorList>
    </citation>
    <scope>NUCLEOTIDE SEQUENCE</scope>
</reference>
<dbReference type="InterPro" id="IPR036388">
    <property type="entry name" value="WH-like_DNA-bd_sf"/>
</dbReference>
<dbReference type="InterPro" id="IPR041118">
    <property type="entry name" value="Rx_N"/>
</dbReference>
<evidence type="ECO:0000259" key="7">
    <source>
        <dbReference type="Pfam" id="PF00931"/>
    </source>
</evidence>
<keyword evidence="3" id="KW-0677">Repeat</keyword>
<evidence type="ECO:0000313" key="10">
    <source>
        <dbReference type="EMBL" id="JAT46312.1"/>
    </source>
</evidence>
<dbReference type="AlphaFoldDB" id="A0A1D1XV93"/>
<evidence type="ECO:0000256" key="6">
    <source>
        <dbReference type="ARBA" id="ARBA00022840"/>
    </source>
</evidence>
<keyword evidence="4" id="KW-0547">Nucleotide-binding</keyword>
<dbReference type="Pfam" id="PF23559">
    <property type="entry name" value="WHD_DRP"/>
    <property type="match status" value="1"/>
</dbReference>
<organism evidence="10">
    <name type="scientific">Anthurium amnicola</name>
    <dbReference type="NCBI Taxonomy" id="1678845"/>
    <lineage>
        <taxon>Eukaryota</taxon>
        <taxon>Viridiplantae</taxon>
        <taxon>Streptophyta</taxon>
        <taxon>Embryophyta</taxon>
        <taxon>Tracheophyta</taxon>
        <taxon>Spermatophyta</taxon>
        <taxon>Magnoliopsida</taxon>
        <taxon>Liliopsida</taxon>
        <taxon>Araceae</taxon>
        <taxon>Pothoideae</taxon>
        <taxon>Potheae</taxon>
        <taxon>Anthurium</taxon>
    </lineage>
</organism>
<accession>A0A1D1XV93</accession>
<dbReference type="GO" id="GO:0043531">
    <property type="term" value="F:ADP binding"/>
    <property type="evidence" value="ECO:0007669"/>
    <property type="project" value="InterPro"/>
</dbReference>
<evidence type="ECO:0000256" key="3">
    <source>
        <dbReference type="ARBA" id="ARBA00022737"/>
    </source>
</evidence>
<dbReference type="InterPro" id="IPR042197">
    <property type="entry name" value="Apaf_helical"/>
</dbReference>
<sequence>MADMVLSAVADAAKKSYVKIEGEVEGLSRMVGRIRARLDDAEEWGTRDESIRLWLRELEGVMYDAEDVMEEARLQMEGCGFPGTTGKMVLLRIEEIRSRFLQISESKVTLGSDEWRRVGSEIPARPQTTSLMKEFCVVGRENDLKIVKNFLLSEAGSGRSNNTSVMAIVGMGGIGKTTLAQLAYNDGEVGMKFDLKTWICVSEDFDLLRLTRDMIESFTREASHLRHLDTLQIKLKEILAGKRLLLVLDDVWEKEGHLLHNWDRLMLPLQLNSSGGCKILLTTRSEEVSRIAGAVLTHHLPGLRGEDCLQVFSQRAFEGRDLAVLHPELKDLGEEISKKCGGVPLVAEILGCQLRWVDEAQKWKEVLEGDIWDIDRKGIMPVLKLSYDFLPAHLKRCFRYCSVFPKDYIFDKDRLVRMWMAHDYVKPRGALPLEDIGMSYFDELLWRSFFHCSLFGEVLRMHDLIHDLARYVSSDTCRSLEDGKPYNKSGRDVRHISMICSGHPTDAIRKIQLPVTLRSLVFITTHREGPTTWNM</sequence>
<name>A0A1D1XV93_9ARAE</name>
<keyword evidence="6" id="KW-0067">ATP-binding</keyword>
<gene>
    <name evidence="10" type="primary">RGA3_56</name>
    <name evidence="10" type="ORF">g.126629</name>
</gene>
<dbReference type="PRINTS" id="PR00364">
    <property type="entry name" value="DISEASERSIST"/>
</dbReference>
<evidence type="ECO:0000256" key="2">
    <source>
        <dbReference type="ARBA" id="ARBA00022614"/>
    </source>
</evidence>
<feature type="domain" description="NB-ARC" evidence="7">
    <location>
        <begin position="145"/>
        <end position="320"/>
    </location>
</feature>
<evidence type="ECO:0000256" key="5">
    <source>
        <dbReference type="ARBA" id="ARBA00022821"/>
    </source>
</evidence>
<feature type="domain" description="Disease resistance protein winged helix" evidence="9">
    <location>
        <begin position="403"/>
        <end position="469"/>
    </location>
</feature>
<dbReference type="InterPro" id="IPR058922">
    <property type="entry name" value="WHD_DRP"/>
</dbReference>
<dbReference type="InterPro" id="IPR002182">
    <property type="entry name" value="NB-ARC"/>
</dbReference>
<dbReference type="Pfam" id="PF00931">
    <property type="entry name" value="NB-ARC"/>
    <property type="match status" value="1"/>
</dbReference>
<dbReference type="Gene3D" id="1.10.8.430">
    <property type="entry name" value="Helical domain of apoptotic protease-activating factors"/>
    <property type="match status" value="1"/>
</dbReference>
<dbReference type="Gene3D" id="3.40.50.300">
    <property type="entry name" value="P-loop containing nucleotide triphosphate hydrolases"/>
    <property type="match status" value="1"/>
</dbReference>
<dbReference type="PANTHER" id="PTHR36766">
    <property type="entry name" value="PLANT BROAD-SPECTRUM MILDEW RESISTANCE PROTEIN RPW8"/>
    <property type="match status" value="1"/>
</dbReference>
<protein>
    <submittedName>
        <fullName evidence="10">Putative disease resistance protein RGA3</fullName>
    </submittedName>
</protein>
<dbReference type="Pfam" id="PF18052">
    <property type="entry name" value="Rx_N"/>
    <property type="match status" value="1"/>
</dbReference>
<evidence type="ECO:0000256" key="1">
    <source>
        <dbReference type="ARBA" id="ARBA00008894"/>
    </source>
</evidence>
<evidence type="ECO:0000259" key="8">
    <source>
        <dbReference type="Pfam" id="PF18052"/>
    </source>
</evidence>
<dbReference type="Gene3D" id="1.10.10.10">
    <property type="entry name" value="Winged helix-like DNA-binding domain superfamily/Winged helix DNA-binding domain"/>
    <property type="match status" value="1"/>
</dbReference>
<keyword evidence="2" id="KW-0433">Leucine-rich repeat</keyword>
<dbReference type="GO" id="GO:0005524">
    <property type="term" value="F:ATP binding"/>
    <property type="evidence" value="ECO:0007669"/>
    <property type="project" value="UniProtKB-KW"/>
</dbReference>
<dbReference type="Gene3D" id="1.20.5.4130">
    <property type="match status" value="1"/>
</dbReference>
<proteinExistence type="inferred from homology"/>
<dbReference type="EMBL" id="GDJX01021624">
    <property type="protein sequence ID" value="JAT46312.1"/>
    <property type="molecule type" value="Transcribed_RNA"/>
</dbReference>
<evidence type="ECO:0000259" key="9">
    <source>
        <dbReference type="Pfam" id="PF23559"/>
    </source>
</evidence>
<dbReference type="GO" id="GO:0006952">
    <property type="term" value="P:defense response"/>
    <property type="evidence" value="ECO:0007669"/>
    <property type="project" value="UniProtKB-KW"/>
</dbReference>
<dbReference type="SUPFAM" id="SSF52540">
    <property type="entry name" value="P-loop containing nucleoside triphosphate hydrolases"/>
    <property type="match status" value="1"/>
</dbReference>
<evidence type="ECO:0000256" key="4">
    <source>
        <dbReference type="ARBA" id="ARBA00022741"/>
    </source>
</evidence>
<keyword evidence="5" id="KW-0611">Plant defense</keyword>
<comment type="similarity">
    <text evidence="1">Belongs to the disease resistance NB-LRR family.</text>
</comment>
<dbReference type="PANTHER" id="PTHR36766:SF40">
    <property type="entry name" value="DISEASE RESISTANCE PROTEIN RGA3"/>
    <property type="match status" value="1"/>
</dbReference>
<feature type="domain" description="Disease resistance N-terminal" evidence="8">
    <location>
        <begin position="15"/>
        <end position="79"/>
    </location>
</feature>